<dbReference type="GO" id="GO:0045814">
    <property type="term" value="P:negative regulation of gene expression, epigenetic"/>
    <property type="evidence" value="ECO:0007669"/>
    <property type="project" value="TreeGrafter"/>
</dbReference>
<evidence type="ECO:0000313" key="7">
    <source>
        <dbReference type="Proteomes" id="UP000194440"/>
    </source>
</evidence>
<dbReference type="KEGG" id="acis:CBP35_06510"/>
<dbReference type="PROSITE" id="PS50280">
    <property type="entry name" value="SET"/>
    <property type="match status" value="1"/>
</dbReference>
<evidence type="ECO:0000256" key="2">
    <source>
        <dbReference type="ARBA" id="ARBA00022679"/>
    </source>
</evidence>
<dbReference type="Gene3D" id="2.170.270.10">
    <property type="entry name" value="SET domain"/>
    <property type="match status" value="1"/>
</dbReference>
<evidence type="ECO:0000256" key="1">
    <source>
        <dbReference type="ARBA" id="ARBA00022603"/>
    </source>
</evidence>
<sequence>MTDNHRNASTHNKTAEERSGGKDVLQDTQSPGLPVAAPQVQTELAVVVTPTVSDEVKWEVTSWGKSKEMQLTASAPIEPNEFILTKRPLVFALQGEHPGGHAWALVDKILSSTSLMEAYYSWRLKASKTVYDAADTGVEKELARKHRRTREMVRSLYYSVATNNITCVNADEGLESYGLYRLLSRVNHSCEPNAQVATLDARGQEMALIASKPIAAGDAITWSYMGINQNFLSGGYEERNLQLFNQYRFVCRCERCMADMPASLKNHPSLPRYFDDLLREDTIRLFRAGQRQAGT</sequence>
<organism evidence="6 7">
    <name type="scientific">Acidovorax carolinensis</name>
    <dbReference type="NCBI Taxonomy" id="553814"/>
    <lineage>
        <taxon>Bacteria</taxon>
        <taxon>Pseudomonadati</taxon>
        <taxon>Pseudomonadota</taxon>
        <taxon>Betaproteobacteria</taxon>
        <taxon>Burkholderiales</taxon>
        <taxon>Comamonadaceae</taxon>
        <taxon>Acidovorax</taxon>
    </lineage>
</organism>
<dbReference type="RefSeq" id="WP_086927647.1">
    <property type="nucleotide sequence ID" value="NZ_CP021362.1"/>
</dbReference>
<dbReference type="CDD" id="cd20071">
    <property type="entry name" value="SET_SMYD"/>
    <property type="match status" value="1"/>
</dbReference>
<reference evidence="6" key="1">
    <citation type="submission" date="2017-05" db="EMBL/GenBank/DDBJ databases">
        <title>Polyphasic characterization of four soil-derived phenanthrene-degrading Acidovorax strains and proposal of Acidovorax phenanthrenivorans sp. nov.</title>
        <authorList>
            <person name="Singleton D."/>
            <person name="Lee J."/>
            <person name="Dickey A.N."/>
            <person name="Stroud A."/>
            <person name="Scholl E.H."/>
            <person name="Wright F.A."/>
            <person name="Aitken M.D."/>
        </authorList>
    </citation>
    <scope>NUCLEOTIDE SEQUENCE</scope>
    <source>
        <strain evidence="6">P4</strain>
    </source>
</reference>
<keyword evidence="3" id="KW-0949">S-adenosyl-L-methionine</keyword>
<keyword evidence="2" id="KW-0808">Transferase</keyword>
<gene>
    <name evidence="6" type="ORF">CBP36_12415</name>
</gene>
<dbReference type="PANTHER" id="PTHR46402:SF2">
    <property type="entry name" value="HISTONE-LYSINE N-TRIMETHYLTRANSFERASE SMYD5"/>
    <property type="match status" value="1"/>
</dbReference>
<dbReference type="GO" id="GO:0032259">
    <property type="term" value="P:methylation"/>
    <property type="evidence" value="ECO:0007669"/>
    <property type="project" value="UniProtKB-KW"/>
</dbReference>
<evidence type="ECO:0000256" key="4">
    <source>
        <dbReference type="SAM" id="MobiDB-lite"/>
    </source>
</evidence>
<protein>
    <recommendedName>
        <fullName evidence="5">SET domain-containing protein</fullName>
    </recommendedName>
</protein>
<evidence type="ECO:0000313" key="6">
    <source>
        <dbReference type="EMBL" id="ART59531.1"/>
    </source>
</evidence>
<dbReference type="Pfam" id="PF00856">
    <property type="entry name" value="SET"/>
    <property type="match status" value="1"/>
</dbReference>
<dbReference type="AlphaFoldDB" id="A0A240UDF2"/>
<feature type="compositionally biased region" description="Basic and acidic residues" evidence="4">
    <location>
        <begin position="13"/>
        <end position="25"/>
    </location>
</feature>
<dbReference type="GO" id="GO:0042799">
    <property type="term" value="F:histone H4K20 methyltransferase activity"/>
    <property type="evidence" value="ECO:0007669"/>
    <property type="project" value="TreeGrafter"/>
</dbReference>
<dbReference type="KEGG" id="acip:CBP36_12415"/>
<dbReference type="Proteomes" id="UP000194440">
    <property type="component" value="Chromosome"/>
</dbReference>
<feature type="domain" description="SET" evidence="5">
    <location>
        <begin position="42"/>
        <end position="225"/>
    </location>
</feature>
<dbReference type="InterPro" id="IPR046341">
    <property type="entry name" value="SET_dom_sf"/>
</dbReference>
<proteinExistence type="predicted"/>
<name>A0A240UDF2_9BURK</name>
<keyword evidence="7" id="KW-1185">Reference proteome</keyword>
<dbReference type="EMBL" id="CP021366">
    <property type="protein sequence ID" value="ART59531.1"/>
    <property type="molecule type" value="Genomic_DNA"/>
</dbReference>
<accession>A0A240UDF2</accession>
<dbReference type="SUPFAM" id="SSF82199">
    <property type="entry name" value="SET domain"/>
    <property type="match status" value="1"/>
</dbReference>
<keyword evidence="1" id="KW-0489">Methyltransferase</keyword>
<evidence type="ECO:0000256" key="3">
    <source>
        <dbReference type="ARBA" id="ARBA00022691"/>
    </source>
</evidence>
<evidence type="ECO:0000259" key="5">
    <source>
        <dbReference type="PROSITE" id="PS50280"/>
    </source>
</evidence>
<dbReference type="OrthoDB" id="9790349at2"/>
<feature type="region of interest" description="Disordered" evidence="4">
    <location>
        <begin position="1"/>
        <end position="37"/>
    </location>
</feature>
<dbReference type="InterPro" id="IPR001214">
    <property type="entry name" value="SET_dom"/>
</dbReference>
<dbReference type="PANTHER" id="PTHR46402">
    <property type="entry name" value="SET AND MYND DOMAIN-CONTAINING PROTEIN 5"/>
    <property type="match status" value="1"/>
</dbReference>